<gene>
    <name evidence="1" type="ORF">HYN49_06440</name>
</gene>
<keyword evidence="2" id="KW-1185">Reference proteome</keyword>
<dbReference type="RefSeq" id="WP_108903349.1">
    <property type="nucleotide sequence ID" value="NZ_CP029187.1"/>
</dbReference>
<dbReference type="EMBL" id="CP029187">
    <property type="protein sequence ID" value="AWI25560.1"/>
    <property type="molecule type" value="Genomic_DNA"/>
</dbReference>
<reference evidence="1 2" key="1">
    <citation type="submission" date="2018-05" db="EMBL/GenBank/DDBJ databases">
        <title>Genome sequencing of Flavobacterium sp. HYN0049.</title>
        <authorList>
            <person name="Yi H."/>
            <person name="Baek C."/>
        </authorList>
    </citation>
    <scope>NUCLEOTIDE SEQUENCE [LARGE SCALE GENOMIC DNA]</scope>
    <source>
        <strain evidence="1 2">HYN0049</strain>
    </source>
</reference>
<name>A0A2S1SGN0_9FLAO</name>
<evidence type="ECO:0008006" key="3">
    <source>
        <dbReference type="Google" id="ProtNLM"/>
    </source>
</evidence>
<evidence type="ECO:0000313" key="1">
    <source>
        <dbReference type="EMBL" id="AWI25560.1"/>
    </source>
</evidence>
<organism evidence="1 2">
    <name type="scientific">Flavobacterium pallidum</name>
    <dbReference type="NCBI Taxonomy" id="2172098"/>
    <lineage>
        <taxon>Bacteria</taxon>
        <taxon>Pseudomonadati</taxon>
        <taxon>Bacteroidota</taxon>
        <taxon>Flavobacteriia</taxon>
        <taxon>Flavobacteriales</taxon>
        <taxon>Flavobacteriaceae</taxon>
        <taxon>Flavobacterium</taxon>
    </lineage>
</organism>
<proteinExistence type="predicted"/>
<dbReference type="KEGG" id="fpal:HYN49_06440"/>
<sequence>MKNIIILFGLLLIATCRGQHITNSEPYYDTKKFISIDTDFVRNLKSKIIIAQKAALNKETQRFIDLKIQDNQYKDLLDALVLMDELFVPGINESMWGEIIAKKKNSNKVDEIYIISIQLSGDEIINSNAVIIKNFDGNTEIYASGMKPKSVFSDDILLFTEEFMLNLPYSFDNKTPNLSGHFSISKITSSGANEYQVTSAMANEMLDYQYEILKKFYFSK</sequence>
<accession>A0A2S1SGN0</accession>
<protein>
    <recommendedName>
        <fullName evidence="3">DUF4468 domain-containing protein</fullName>
    </recommendedName>
</protein>
<dbReference type="Proteomes" id="UP000244937">
    <property type="component" value="Chromosome"/>
</dbReference>
<evidence type="ECO:0000313" key="2">
    <source>
        <dbReference type="Proteomes" id="UP000244937"/>
    </source>
</evidence>
<dbReference type="AlphaFoldDB" id="A0A2S1SGN0"/>